<keyword evidence="3" id="KW-1185">Reference proteome</keyword>
<dbReference type="HOGENOM" id="CLU_100903_0_0_6"/>
<gene>
    <name evidence="2" type="ordered locus">CJA_0679</name>
</gene>
<protein>
    <submittedName>
        <fullName evidence="2">Sporulation related repeat family</fullName>
    </submittedName>
</protein>
<organism evidence="2 3">
    <name type="scientific">Cellvibrio japonicus (strain Ueda107)</name>
    <name type="common">Pseudomonas fluorescens subsp. cellulosa</name>
    <dbReference type="NCBI Taxonomy" id="498211"/>
    <lineage>
        <taxon>Bacteria</taxon>
        <taxon>Pseudomonadati</taxon>
        <taxon>Pseudomonadota</taxon>
        <taxon>Gammaproteobacteria</taxon>
        <taxon>Cellvibrionales</taxon>
        <taxon>Cellvibrionaceae</taxon>
        <taxon>Cellvibrio</taxon>
    </lineage>
</organism>
<dbReference type="SUPFAM" id="SSF110997">
    <property type="entry name" value="Sporulation related repeat"/>
    <property type="match status" value="1"/>
</dbReference>
<evidence type="ECO:0000259" key="1">
    <source>
        <dbReference type="Pfam" id="PF05036"/>
    </source>
</evidence>
<feature type="domain" description="SPOR" evidence="1">
    <location>
        <begin position="81"/>
        <end position="148"/>
    </location>
</feature>
<reference evidence="2 3" key="1">
    <citation type="journal article" date="2008" name="J. Bacteriol.">
        <title>Insights into plant cell wall degradation from the genome sequence of the soil bacterium Cellvibrio japonicus.</title>
        <authorList>
            <person name="Deboy R.T."/>
            <person name="Mongodin E.F."/>
            <person name="Fouts D.E."/>
            <person name="Tailford L.E."/>
            <person name="Khouri H."/>
            <person name="Emerson J.B."/>
            <person name="Mohamoud Y."/>
            <person name="Watkins K."/>
            <person name="Henrissat B."/>
            <person name="Gilbert H.J."/>
            <person name="Nelson K.E."/>
        </authorList>
    </citation>
    <scope>NUCLEOTIDE SEQUENCE [LARGE SCALE GENOMIC DNA]</scope>
    <source>
        <strain evidence="2 3">Ueda107</strain>
    </source>
</reference>
<sequence length="233" mass="26074">MRLIFIFLFVANVAFFASVYLSEETKQGPSARQSEQGAMEPQNNLVLLSEQQGGAEKKIVKPNVLSSAITDVSRNDLCTMVGPYAQLLHAEYLVEKLQALGVAAQVTSVGIKDGDMYWVYLQPEMSEKEALRRLYELQRKNIESYIITKGELTNGISFGRYGDPAEADQKMRDVKAQGYDAQILVVPKLLNETWVLLERSGEEKISASVWSELLAQHKNLEKRQNLCLGVASQ</sequence>
<dbReference type="eggNOG" id="ENOG5032VRV">
    <property type="taxonomic scope" value="Bacteria"/>
</dbReference>
<dbReference type="OrthoDB" id="6193567at2"/>
<dbReference type="InterPro" id="IPR007730">
    <property type="entry name" value="SPOR-like_dom"/>
</dbReference>
<evidence type="ECO:0000313" key="3">
    <source>
        <dbReference type="Proteomes" id="UP000001036"/>
    </source>
</evidence>
<dbReference type="Pfam" id="PF05036">
    <property type="entry name" value="SPOR"/>
    <property type="match status" value="1"/>
</dbReference>
<dbReference type="GO" id="GO:0042834">
    <property type="term" value="F:peptidoglycan binding"/>
    <property type="evidence" value="ECO:0007669"/>
    <property type="project" value="InterPro"/>
</dbReference>
<dbReference type="RefSeq" id="WP_012486349.1">
    <property type="nucleotide sequence ID" value="NC_010995.1"/>
</dbReference>
<dbReference type="EMBL" id="CP000934">
    <property type="protein sequence ID" value="ACE85353.1"/>
    <property type="molecule type" value="Genomic_DNA"/>
</dbReference>
<evidence type="ECO:0000313" key="2">
    <source>
        <dbReference type="EMBL" id="ACE85353.1"/>
    </source>
</evidence>
<dbReference type="Gene3D" id="3.30.70.1070">
    <property type="entry name" value="Sporulation related repeat"/>
    <property type="match status" value="1"/>
</dbReference>
<dbReference type="STRING" id="498211.CJA_0679"/>
<dbReference type="InterPro" id="IPR036680">
    <property type="entry name" value="SPOR-like_sf"/>
</dbReference>
<proteinExistence type="predicted"/>
<name>B3PK22_CELJU</name>
<dbReference type="KEGG" id="cja:CJA_0679"/>
<dbReference type="Proteomes" id="UP000001036">
    <property type="component" value="Chromosome"/>
</dbReference>
<dbReference type="AlphaFoldDB" id="B3PK22"/>
<accession>B3PK22</accession>